<proteinExistence type="predicted"/>
<sequence>MSQIRENDFLSLNSMQHATSQTRPSKERRLRYTGYELIDIRKLKSQLPKGVARELSDADMSFSIGMALTSARSFCENWPSQWSLKPWSCKQCLDPGPDGKIPKKKMPFGDKLGDPESD</sequence>
<protein>
    <submittedName>
        <fullName evidence="2">Uncharacterized protein</fullName>
    </submittedName>
</protein>
<reference evidence="2" key="4">
    <citation type="journal article" date="1998" name="Biochem. J.">
        <title>Clustering of the YNA1 gene encoding a Zn(II)2Cys6 transcriptional factor in the yeast Hansenula polymorpha with the nitrate assimilation genes YNT1, YNI1 and YNR1 and its involvment in their transcriptional activation.</title>
        <authorList>
            <person name="Avila J."/>
            <person name="Gonzalez C."/>
            <person name="Brito N."/>
            <person name="Siverio J.M."/>
        </authorList>
    </citation>
    <scope>NUCLEOTIDE SEQUENCE</scope>
</reference>
<reference evidence="2" key="2">
    <citation type="journal article" date="1996" name="Biochem. J.">
        <title>The genes YNI1 and YNR1, encoding nitrite reductase and nitrate reductase respectively in the yeast Hansenula polymorpha, are clustered and coordinately regulated.</title>
        <authorList>
            <person name="Brito N."/>
            <person name="Avila J."/>
            <person name="Perez M."/>
            <person name="Gonzalez C."/>
            <person name="Siverio J."/>
        </authorList>
    </citation>
    <scope>NUCLEOTIDE SEQUENCE</scope>
</reference>
<reference evidence="2" key="1">
    <citation type="journal article" date="1995" name="FEBS Lett.">
        <title>Cloning and disruption of the YNR1 gene encoding the nitrate reductase apoenzyme of the yeast Hansenula polymorpha.</title>
        <authorList>
            <person name="Avila J."/>
            <person name="Perez M.D."/>
            <person name="Brito N."/>
            <person name="Gonzalez C."/>
            <person name="Siverio J.M."/>
        </authorList>
    </citation>
    <scope>NUCLEOTIDE SEQUENCE</scope>
</reference>
<feature type="region of interest" description="Disordered" evidence="1">
    <location>
        <begin position="1"/>
        <end position="28"/>
    </location>
</feature>
<reference evidence="2" key="6">
    <citation type="submission" date="2000-11" db="EMBL/GenBank/DDBJ databases">
        <authorList>
            <person name="Siverio J.M."/>
        </authorList>
    </citation>
    <scope>NUCLEOTIDE SEQUENCE</scope>
</reference>
<organism evidence="2">
    <name type="scientific">Pichia angusta</name>
    <name type="common">Yeast</name>
    <name type="synonym">Hansenula polymorpha</name>
    <dbReference type="NCBI Taxonomy" id="870730"/>
    <lineage>
        <taxon>Eukaryota</taxon>
        <taxon>Fungi</taxon>
        <taxon>Dikarya</taxon>
        <taxon>Ascomycota</taxon>
        <taxon>Saccharomycotina</taxon>
        <taxon>Pichiomycetes</taxon>
        <taxon>Pichiales</taxon>
        <taxon>Pichiaceae</taxon>
        <taxon>Ogataea</taxon>
    </lineage>
</organism>
<reference evidence="2" key="5">
    <citation type="submission" date="1998-11" db="EMBL/GenBank/DDBJ databases">
        <title>A second Zn(II)cCys6 transcriptional factor encoded by the YNA2 gene is indispensable for nitrate induction of the genes involved in nitrate assimilation in the yeast Hansenula polymorpha.</title>
        <authorList>
            <person name="Avila J."/>
            <person name="Gonzalez C."/>
            <person name="Brito N."/>
            <person name="Machin F."/>
            <person name="Perez M."/>
            <person name="Siverio J."/>
        </authorList>
    </citation>
    <scope>NUCLEOTIDE SEQUENCE</scope>
</reference>
<reference evidence="2" key="3">
    <citation type="journal article" date="1997" name="Biochem. J.">
        <title>The YNT1 gene encoding the nitrate transporter in the yeast Hansenula polymorpha is clustered with genes YNI1 and YNR1 encoding nitrite reductase and nitrate reductase, and its disruption causes inability to grow in nitrate.</title>
        <authorList>
            <person name="Perez M.D."/>
            <person name="Gonzalez C."/>
            <person name="Avila J."/>
            <person name="Brito N."/>
            <person name="Siverio J.M."/>
        </authorList>
    </citation>
    <scope>NUCLEOTIDE SEQUENCE</scope>
</reference>
<dbReference type="AlphaFoldDB" id="Q9HFM6"/>
<feature type="compositionally biased region" description="Polar residues" evidence="1">
    <location>
        <begin position="9"/>
        <end position="23"/>
    </location>
</feature>
<evidence type="ECO:0000313" key="2">
    <source>
        <dbReference type="EMBL" id="CAC16082.1"/>
    </source>
</evidence>
<feature type="region of interest" description="Disordered" evidence="1">
    <location>
        <begin position="95"/>
        <end position="118"/>
    </location>
</feature>
<dbReference type="EMBL" id="AJ223294">
    <property type="protein sequence ID" value="CAC16082.1"/>
    <property type="molecule type" value="Genomic_DNA"/>
</dbReference>
<feature type="compositionally biased region" description="Basic and acidic residues" evidence="1">
    <location>
        <begin position="107"/>
        <end position="118"/>
    </location>
</feature>
<evidence type="ECO:0000256" key="1">
    <source>
        <dbReference type="SAM" id="MobiDB-lite"/>
    </source>
</evidence>
<accession>Q9HFM6</accession>
<name>Q9HFM6_PICAN</name>